<gene>
    <name evidence="1" type="ORF">FD35_GL001772</name>
</gene>
<reference evidence="1 2" key="1">
    <citation type="journal article" date="2015" name="Genome Announc.">
        <title>Expanding the biotechnology potential of lactobacilli through comparative genomics of 213 strains and associated genera.</title>
        <authorList>
            <person name="Sun Z."/>
            <person name="Harris H.M."/>
            <person name="McCann A."/>
            <person name="Guo C."/>
            <person name="Argimon S."/>
            <person name="Zhang W."/>
            <person name="Yang X."/>
            <person name="Jeffery I.B."/>
            <person name="Cooney J.C."/>
            <person name="Kagawa T.F."/>
            <person name="Liu W."/>
            <person name="Song Y."/>
            <person name="Salvetti E."/>
            <person name="Wrobel A."/>
            <person name="Rasinkangas P."/>
            <person name="Parkhill J."/>
            <person name="Rea M.C."/>
            <person name="O'Sullivan O."/>
            <person name="Ritari J."/>
            <person name="Douillard F.P."/>
            <person name="Paul Ross R."/>
            <person name="Yang R."/>
            <person name="Briner A.E."/>
            <person name="Felis G.E."/>
            <person name="de Vos W.M."/>
            <person name="Barrangou R."/>
            <person name="Klaenhammer T.R."/>
            <person name="Caufield P.W."/>
            <person name="Cui Y."/>
            <person name="Zhang H."/>
            <person name="O'Toole P.W."/>
        </authorList>
    </citation>
    <scope>NUCLEOTIDE SEQUENCE [LARGE SCALE GENOMIC DNA]</scope>
    <source>
        <strain evidence="1 2">DSM 15814</strain>
    </source>
</reference>
<dbReference type="STRING" id="1114972.FD35_GL001772"/>
<dbReference type="Proteomes" id="UP000051999">
    <property type="component" value="Unassembled WGS sequence"/>
</dbReference>
<protein>
    <submittedName>
        <fullName evidence="1">Uncharacterized protein</fullName>
    </submittedName>
</protein>
<proteinExistence type="predicted"/>
<dbReference type="PATRIC" id="fig|1114972.6.peg.1807"/>
<organism evidence="1 2">
    <name type="scientific">Furfurilactobacillus rossiae DSM 15814</name>
    <dbReference type="NCBI Taxonomy" id="1114972"/>
    <lineage>
        <taxon>Bacteria</taxon>
        <taxon>Bacillati</taxon>
        <taxon>Bacillota</taxon>
        <taxon>Bacilli</taxon>
        <taxon>Lactobacillales</taxon>
        <taxon>Lactobacillaceae</taxon>
        <taxon>Furfurilactobacillus</taxon>
    </lineage>
</organism>
<sequence>MGLRIEKVYLLSNQSSTPAGSLNRKKKPELIETIADARINQMGDQRQMTAFGKVYADARIVRVTGEHLAERIGLSDMNIKSFEPNYAITKIAHHQHKTDFYIVVDKQLVGGDLSGN</sequence>
<evidence type="ECO:0000313" key="1">
    <source>
        <dbReference type="EMBL" id="KRL56673.1"/>
    </source>
</evidence>
<evidence type="ECO:0000313" key="2">
    <source>
        <dbReference type="Proteomes" id="UP000051999"/>
    </source>
</evidence>
<name>A0A0R1RJH0_9LACO</name>
<keyword evidence="2" id="KW-1185">Reference proteome</keyword>
<comment type="caution">
    <text evidence="1">The sequence shown here is derived from an EMBL/GenBank/DDBJ whole genome shotgun (WGS) entry which is preliminary data.</text>
</comment>
<dbReference type="eggNOG" id="ENOG50319I1">
    <property type="taxonomic scope" value="Bacteria"/>
</dbReference>
<dbReference type="AlphaFoldDB" id="A0A0R1RJH0"/>
<dbReference type="EMBL" id="AZFF01000003">
    <property type="protein sequence ID" value="KRL56673.1"/>
    <property type="molecule type" value="Genomic_DNA"/>
</dbReference>
<accession>A0A0R1RJH0</accession>